<dbReference type="KEGG" id="pxi:J5O05_01240"/>
<name>A0A975DH12_9GAMM</name>
<protein>
    <recommendedName>
        <fullName evidence="3">trans-L-3-hydroxyproline dehydratase</fullName>
        <ecNumber evidence="3">4.2.1.77</ecNumber>
    </recommendedName>
</protein>
<keyword evidence="5" id="KW-1185">Reference proteome</keyword>
<evidence type="ECO:0000256" key="3">
    <source>
        <dbReference type="ARBA" id="ARBA00013105"/>
    </source>
</evidence>
<evidence type="ECO:0000256" key="1">
    <source>
        <dbReference type="ARBA" id="ARBA00001148"/>
    </source>
</evidence>
<evidence type="ECO:0000313" key="5">
    <source>
        <dbReference type="Proteomes" id="UP000664904"/>
    </source>
</evidence>
<dbReference type="FunFam" id="3.10.310.10:FF:000003">
    <property type="entry name" value="Proline racemase"/>
    <property type="match status" value="1"/>
</dbReference>
<gene>
    <name evidence="4" type="ORF">J5O05_01240</name>
</gene>
<dbReference type="GO" id="GO:0047580">
    <property type="term" value="F:4-hydroxyproline epimerase activity"/>
    <property type="evidence" value="ECO:0007669"/>
    <property type="project" value="UniProtKB-ARBA"/>
</dbReference>
<dbReference type="AlphaFoldDB" id="A0A975DH12"/>
<dbReference type="RefSeq" id="WP_208843254.1">
    <property type="nucleotide sequence ID" value="NZ_CP072133.1"/>
</dbReference>
<evidence type="ECO:0000313" key="4">
    <source>
        <dbReference type="EMBL" id="QTH71628.1"/>
    </source>
</evidence>
<comment type="similarity">
    <text evidence="2">Belongs to the proline racemase family.</text>
</comment>
<dbReference type="Gene3D" id="3.10.310.10">
    <property type="entry name" value="Diaminopimelate Epimerase, Chain A, domain 1"/>
    <property type="match status" value="2"/>
</dbReference>
<dbReference type="GO" id="GO:0050346">
    <property type="term" value="F:trans-L-3-hydroxyproline dehydratase activity"/>
    <property type="evidence" value="ECO:0007669"/>
    <property type="project" value="UniProtKB-EC"/>
</dbReference>
<proteinExistence type="inferred from homology"/>
<dbReference type="EMBL" id="CP072133">
    <property type="protein sequence ID" value="QTH71628.1"/>
    <property type="molecule type" value="Genomic_DNA"/>
</dbReference>
<dbReference type="PANTHER" id="PTHR33442">
    <property type="entry name" value="TRANS-3-HYDROXY-L-PROLINE DEHYDRATASE"/>
    <property type="match status" value="1"/>
</dbReference>
<dbReference type="SFLD" id="SFLDS00028">
    <property type="entry name" value="Proline_Racemase"/>
    <property type="match status" value="1"/>
</dbReference>
<dbReference type="PIRSF" id="PIRSF029792">
    <property type="entry name" value="Pro_racemase"/>
    <property type="match status" value="1"/>
</dbReference>
<reference evidence="4" key="1">
    <citation type="submission" date="2021-03" db="EMBL/GenBank/DDBJ databases">
        <title>Complete Genome of Pseudoalteromonas xiamenensis STKMTI.2, a new potential marine bacterium producing anti-Vibrio compounds.</title>
        <authorList>
            <person name="Handayani D.P."/>
            <person name="Isnansetyo A."/>
            <person name="Istiqomah I."/>
            <person name="Jumina J."/>
        </authorList>
    </citation>
    <scope>NUCLEOTIDE SEQUENCE</scope>
    <source>
        <strain evidence="4">STKMTI.2</strain>
    </source>
</reference>
<sequence length="340" mass="37432">MIKFTQQIEHSALIATAGIHTIDMHTAGEPLRIIYKGFPELSGRRIVDKRKDCLENHDSLRKQLMFEPRGHADMYGAILVGKERDDSDFGVLFTHNEGYSTMCGHAIIALTQLAYKIGHIGIGETLRIDTPAGLVISKSMGKFAEFINVPSFVYKTELKVEVSGVRYTFDVAFGGAFYAFIDADLHDIDLSTENHQVLKQLGSALKCEIAHTLSCIHPNDSELSFLYGVIFYSSKQTNEPSSHSKHVCIFADGELDRSPTGTGVSARAALLHAQGSVALNDTIEIESILGYCFEVSVTGGIQYANYDAVIPKVSGRAYITGKHEFILEDDDPLTDGFIFK</sequence>
<dbReference type="SUPFAM" id="SSF54506">
    <property type="entry name" value="Diaminopimelate epimerase-like"/>
    <property type="match status" value="1"/>
</dbReference>
<evidence type="ECO:0000256" key="2">
    <source>
        <dbReference type="ARBA" id="ARBA00007529"/>
    </source>
</evidence>
<dbReference type="InterPro" id="IPR008794">
    <property type="entry name" value="Pro_racemase_fam"/>
</dbReference>
<dbReference type="Proteomes" id="UP000664904">
    <property type="component" value="Chromosome"/>
</dbReference>
<dbReference type="PANTHER" id="PTHR33442:SF1">
    <property type="entry name" value="TRANS-3-HYDROXY-L-PROLINE DEHYDRATASE"/>
    <property type="match status" value="1"/>
</dbReference>
<organism evidence="4 5">
    <name type="scientific">Pseudoalteromonas xiamenensis</name>
    <dbReference type="NCBI Taxonomy" id="882626"/>
    <lineage>
        <taxon>Bacteria</taxon>
        <taxon>Pseudomonadati</taxon>
        <taxon>Pseudomonadota</taxon>
        <taxon>Gammaproteobacteria</taxon>
        <taxon>Alteromonadales</taxon>
        <taxon>Pseudoalteromonadaceae</taxon>
        <taxon>Pseudoalteromonas</taxon>
    </lineage>
</organism>
<accession>A0A975DH12</accession>
<comment type="catalytic activity">
    <reaction evidence="1">
        <text>trans-3-hydroxy-L-proline = 1-pyrroline-2-carboxylate + H2O</text>
        <dbReference type="Rhea" id="RHEA:10320"/>
        <dbReference type="ChEBI" id="CHEBI:15377"/>
        <dbReference type="ChEBI" id="CHEBI:39785"/>
        <dbReference type="ChEBI" id="CHEBI:57938"/>
        <dbReference type="EC" id="4.2.1.77"/>
    </reaction>
</comment>
<dbReference type="Pfam" id="PF05544">
    <property type="entry name" value="Pro_racemase"/>
    <property type="match status" value="1"/>
</dbReference>
<dbReference type="EC" id="4.2.1.77" evidence="3"/>